<protein>
    <recommendedName>
        <fullName evidence="4">Thioredoxin-like fold domain-containing protein</fullName>
    </recommendedName>
</protein>
<keyword evidence="1" id="KW-0812">Transmembrane</keyword>
<evidence type="ECO:0008006" key="4">
    <source>
        <dbReference type="Google" id="ProtNLM"/>
    </source>
</evidence>
<feature type="transmembrane region" description="Helical" evidence="1">
    <location>
        <begin position="6"/>
        <end position="24"/>
    </location>
</feature>
<accession>A0A235F666</accession>
<dbReference type="Proteomes" id="UP000215059">
    <property type="component" value="Unassembled WGS sequence"/>
</dbReference>
<evidence type="ECO:0000313" key="2">
    <source>
        <dbReference type="EMBL" id="OYD56603.1"/>
    </source>
</evidence>
<dbReference type="EMBL" id="NOII01000011">
    <property type="protein sequence ID" value="OYD56603.1"/>
    <property type="molecule type" value="Genomic_DNA"/>
</dbReference>
<dbReference type="AlphaFoldDB" id="A0A235F666"/>
<organism evidence="2 3">
    <name type="scientific">Fictibacillus aquaticus</name>
    <dbReference type="NCBI Taxonomy" id="2021314"/>
    <lineage>
        <taxon>Bacteria</taxon>
        <taxon>Bacillati</taxon>
        <taxon>Bacillota</taxon>
        <taxon>Bacilli</taxon>
        <taxon>Bacillales</taxon>
        <taxon>Fictibacillaceae</taxon>
        <taxon>Fictibacillus</taxon>
    </lineage>
</organism>
<reference evidence="2 3" key="1">
    <citation type="submission" date="2017-07" db="EMBL/GenBank/DDBJ databases">
        <title>Fictibacillus sp. nov. GDSW-R2A3 Genome sequencing and assembly.</title>
        <authorList>
            <person name="Mayilraj S."/>
        </authorList>
    </citation>
    <scope>NUCLEOTIDE SEQUENCE [LARGE SCALE GENOMIC DNA]</scope>
    <source>
        <strain evidence="2 3">GDSW-R2A3</strain>
    </source>
</reference>
<dbReference type="RefSeq" id="WP_094253619.1">
    <property type="nucleotide sequence ID" value="NZ_JBHLXL010000002.1"/>
</dbReference>
<proteinExistence type="predicted"/>
<gene>
    <name evidence="2" type="ORF">CGZ90_16455</name>
</gene>
<keyword evidence="1" id="KW-1133">Transmembrane helix</keyword>
<keyword evidence="3" id="KW-1185">Reference proteome</keyword>
<comment type="caution">
    <text evidence="2">The sequence shown here is derived from an EMBL/GenBank/DDBJ whole genome shotgun (WGS) entry which is preliminary data.</text>
</comment>
<evidence type="ECO:0000256" key="1">
    <source>
        <dbReference type="SAM" id="Phobius"/>
    </source>
</evidence>
<name>A0A235F666_9BACL</name>
<sequence>MVTNFINNDLFILVFSVIAFSLAVKTVQQLKLLKVEVGYMPEPAAIQNVIQEDTLVGKNLLDYVPLDLSDGDEHYAVALTSCTCSYCHSGMEELIAYNQSKLKIFNIMECNDLNIAENKLDFKEDVAALHMVSDDVMSMMGARQFPTFLIVDHTGEILLENTWSKPLLRAMNNN</sequence>
<keyword evidence="1" id="KW-0472">Membrane</keyword>
<evidence type="ECO:0000313" key="3">
    <source>
        <dbReference type="Proteomes" id="UP000215059"/>
    </source>
</evidence>